<name>A0A845MGE8_9PROT</name>
<dbReference type="GO" id="GO:0016740">
    <property type="term" value="F:transferase activity"/>
    <property type="evidence" value="ECO:0007669"/>
    <property type="project" value="UniProtKB-KW"/>
</dbReference>
<accession>A0A845MGE8</accession>
<dbReference type="EMBL" id="WTVA01000004">
    <property type="protein sequence ID" value="MZR22702.1"/>
    <property type="molecule type" value="Genomic_DNA"/>
</dbReference>
<dbReference type="InterPro" id="IPR003673">
    <property type="entry name" value="CoA-Trfase_fam_III"/>
</dbReference>
<reference evidence="1 2" key="1">
    <citation type="journal article" date="2014" name="Int. J. Syst. Evol. Microbiol.">
        <title>Sneathiella chungangensis sp. nov., isolated from a marine sand, and emended description of the genus Sneathiella.</title>
        <authorList>
            <person name="Siamphan C."/>
            <person name="Kim H."/>
            <person name="Lee J.S."/>
            <person name="Kim W."/>
        </authorList>
    </citation>
    <scope>NUCLEOTIDE SEQUENCE [LARGE SCALE GENOMIC DNA]</scope>
    <source>
        <strain evidence="1 2">KCTC 32476</strain>
    </source>
</reference>
<dbReference type="Gene3D" id="3.30.1540.10">
    <property type="entry name" value="formyl-coa transferase, domain 3"/>
    <property type="match status" value="1"/>
</dbReference>
<sequence>MNASKDEGLVCPSDLPLAGLRVLDFTWLLPGPFATLLLADLGADVIKVERPGSGDYLRNILPAMFEHINRGKRSITIDLKDSDAHSDLLKLVSSSDVVLEGFRPGVADRIGIGYDALSAVRSDLIYVSISGYGQTGPYKALPGHDINYLAMSGALFVPASWNEKPHRSGLPVADLTAALYATVNISAAVRKRDKTGKGSRIDLSIAEAALHWSEVRMAGVDSDKPTWHHIHPANDVFETKDGRELSIALVEEKFFLSFCAAIDRHDLHNRFESVEQITKDHSAAAALHAELVHIFKQHSLEEWVKTLGQSDVPFAPVSNPNEVRQNQHLNARGLFDNTFMSIPGGLGTRKDMSAAPEIGEHTHEILSELK</sequence>
<dbReference type="InterPro" id="IPR023606">
    <property type="entry name" value="CoA-Trfase_III_dom_1_sf"/>
</dbReference>
<gene>
    <name evidence="1" type="ORF">GQF03_10185</name>
</gene>
<proteinExistence type="predicted"/>
<evidence type="ECO:0000313" key="1">
    <source>
        <dbReference type="EMBL" id="MZR22702.1"/>
    </source>
</evidence>
<dbReference type="AlphaFoldDB" id="A0A845MGE8"/>
<dbReference type="Gene3D" id="3.40.50.10540">
    <property type="entry name" value="Crotonobetainyl-coa:carnitine coa-transferase, domain 1"/>
    <property type="match status" value="1"/>
</dbReference>
<dbReference type="OrthoDB" id="7488526at2"/>
<dbReference type="InterPro" id="IPR044855">
    <property type="entry name" value="CoA-Trfase_III_dom3_sf"/>
</dbReference>
<organism evidence="1 2">
    <name type="scientific">Sneathiella chungangensis</name>
    <dbReference type="NCBI Taxonomy" id="1418234"/>
    <lineage>
        <taxon>Bacteria</taxon>
        <taxon>Pseudomonadati</taxon>
        <taxon>Pseudomonadota</taxon>
        <taxon>Alphaproteobacteria</taxon>
        <taxon>Sneathiellales</taxon>
        <taxon>Sneathiellaceae</taxon>
        <taxon>Sneathiella</taxon>
    </lineage>
</organism>
<dbReference type="Proteomes" id="UP000445696">
    <property type="component" value="Unassembled WGS sequence"/>
</dbReference>
<keyword evidence="2" id="KW-1185">Reference proteome</keyword>
<dbReference type="InterPro" id="IPR050509">
    <property type="entry name" value="CoA-transferase_III"/>
</dbReference>
<dbReference type="RefSeq" id="WP_161339171.1">
    <property type="nucleotide sequence ID" value="NZ_JBHSDG010000004.1"/>
</dbReference>
<dbReference type="PANTHER" id="PTHR48228:SF5">
    <property type="entry name" value="ALPHA-METHYLACYL-COA RACEMASE"/>
    <property type="match status" value="1"/>
</dbReference>
<keyword evidence="1" id="KW-0808">Transferase</keyword>
<dbReference type="Pfam" id="PF02515">
    <property type="entry name" value="CoA_transf_3"/>
    <property type="match status" value="1"/>
</dbReference>
<protein>
    <submittedName>
        <fullName evidence="1">CoA transferase</fullName>
    </submittedName>
</protein>
<evidence type="ECO:0000313" key="2">
    <source>
        <dbReference type="Proteomes" id="UP000445696"/>
    </source>
</evidence>
<dbReference type="PANTHER" id="PTHR48228">
    <property type="entry name" value="SUCCINYL-COA--D-CITRAMALATE COA-TRANSFERASE"/>
    <property type="match status" value="1"/>
</dbReference>
<comment type="caution">
    <text evidence="1">The sequence shown here is derived from an EMBL/GenBank/DDBJ whole genome shotgun (WGS) entry which is preliminary data.</text>
</comment>
<dbReference type="SUPFAM" id="SSF89796">
    <property type="entry name" value="CoA-transferase family III (CaiB/BaiF)"/>
    <property type="match status" value="1"/>
</dbReference>